<dbReference type="InterPro" id="IPR004925">
    <property type="entry name" value="HpaB/PvcC/4-BUDH"/>
</dbReference>
<evidence type="ECO:0000259" key="4">
    <source>
        <dbReference type="Pfam" id="PF03241"/>
    </source>
</evidence>
<feature type="domain" description="HpaB/PvcC/4-BUDH C-terminal" evidence="4">
    <location>
        <begin position="282"/>
        <end position="480"/>
    </location>
</feature>
<reference evidence="6 7" key="1">
    <citation type="submission" date="2020-09" db="EMBL/GenBank/DDBJ databases">
        <title>Paenibacillus sp. CAU 1523 isolated from sand of Haeundae Beach.</title>
        <authorList>
            <person name="Kim W."/>
        </authorList>
    </citation>
    <scope>NUCLEOTIDE SEQUENCE [LARGE SCALE GENOMIC DNA]</scope>
    <source>
        <strain evidence="6 7">CAU 1523</strain>
    </source>
</reference>
<dbReference type="Gene3D" id="2.40.110.10">
    <property type="entry name" value="Butyryl-CoA Dehydrogenase, subunit A, domain 2"/>
    <property type="match status" value="1"/>
</dbReference>
<dbReference type="SUPFAM" id="SSF47203">
    <property type="entry name" value="Acyl-CoA dehydrogenase C-terminal domain-like"/>
    <property type="match status" value="1"/>
</dbReference>
<protein>
    <submittedName>
        <fullName evidence="6">4-hydroxyphenylacetate 3-monooxygenase, oxygenase component</fullName>
        <ecNumber evidence="6">1.14.14.9</ecNumber>
    </submittedName>
</protein>
<evidence type="ECO:0000256" key="2">
    <source>
        <dbReference type="ARBA" id="ARBA00022827"/>
    </source>
</evidence>
<dbReference type="PANTHER" id="PTHR36117:SF3">
    <property type="entry name" value="4-HYDROXYPHENYLACETATE 3-MONOOXYGENASE-RELATED"/>
    <property type="match status" value="1"/>
</dbReference>
<gene>
    <name evidence="6" type="primary">hpaB</name>
    <name evidence="6" type="ORF">IFO66_12985</name>
</gene>
<dbReference type="EC" id="1.14.14.9" evidence="6"/>
<evidence type="ECO:0000259" key="5">
    <source>
        <dbReference type="Pfam" id="PF11794"/>
    </source>
</evidence>
<dbReference type="PIRSF" id="PIRSF000331">
    <property type="entry name" value="HpaA_HpaB"/>
    <property type="match status" value="1"/>
</dbReference>
<proteinExistence type="predicted"/>
<evidence type="ECO:0000256" key="3">
    <source>
        <dbReference type="ARBA" id="ARBA00023002"/>
    </source>
</evidence>
<organism evidence="6 7">
    <name type="scientific">Paenibacillus arenosi</name>
    <dbReference type="NCBI Taxonomy" id="2774142"/>
    <lineage>
        <taxon>Bacteria</taxon>
        <taxon>Bacillati</taxon>
        <taxon>Bacillota</taxon>
        <taxon>Bacilli</taxon>
        <taxon>Bacillales</taxon>
        <taxon>Paenibacillaceae</taxon>
        <taxon>Paenibacillus</taxon>
    </lineage>
</organism>
<dbReference type="Gene3D" id="1.10.3140.10">
    <property type="entry name" value="4-hydroxybutyryl-coa dehydratase, domain 1"/>
    <property type="match status" value="1"/>
</dbReference>
<keyword evidence="7" id="KW-1185">Reference proteome</keyword>
<accession>A0ABR9B1Z8</accession>
<dbReference type="InterPro" id="IPR024719">
    <property type="entry name" value="HpaB/PvcC/4-BUDH_C"/>
</dbReference>
<dbReference type="GO" id="GO:0052881">
    <property type="term" value="F:4-hydroxyphenylacetate 3-monooxygenase activity"/>
    <property type="evidence" value="ECO:0007669"/>
    <property type="project" value="UniProtKB-EC"/>
</dbReference>
<feature type="domain" description="HpaB/PvcC/4-BUDH N-terminal" evidence="5">
    <location>
        <begin position="6"/>
        <end position="273"/>
    </location>
</feature>
<comment type="caution">
    <text evidence="6">The sequence shown here is derived from an EMBL/GenBank/DDBJ whole genome shotgun (WGS) entry which is preliminary data.</text>
</comment>
<keyword evidence="1" id="KW-0285">Flavoprotein</keyword>
<keyword evidence="3 6" id="KW-0560">Oxidoreductase</keyword>
<evidence type="ECO:0000313" key="7">
    <source>
        <dbReference type="Proteomes" id="UP000634529"/>
    </source>
</evidence>
<dbReference type="Pfam" id="PF03241">
    <property type="entry name" value="HpaB"/>
    <property type="match status" value="1"/>
</dbReference>
<dbReference type="InterPro" id="IPR036250">
    <property type="entry name" value="AcylCo_DH-like_C"/>
</dbReference>
<keyword evidence="2" id="KW-0274">FAD</keyword>
<evidence type="ECO:0000256" key="1">
    <source>
        <dbReference type="ARBA" id="ARBA00022630"/>
    </source>
</evidence>
<dbReference type="InterPro" id="IPR046373">
    <property type="entry name" value="Acyl-CoA_Oxase/DH_mid-dom_sf"/>
</dbReference>
<evidence type="ECO:0000313" key="6">
    <source>
        <dbReference type="EMBL" id="MBD8499206.1"/>
    </source>
</evidence>
<dbReference type="EMBL" id="JACYTN010000009">
    <property type="protein sequence ID" value="MBD8499206.1"/>
    <property type="molecule type" value="Genomic_DNA"/>
</dbReference>
<dbReference type="InterPro" id="IPR009100">
    <property type="entry name" value="AcylCoA_DH/oxidase_NM_dom_sf"/>
</dbReference>
<dbReference type="InterPro" id="IPR012687">
    <property type="entry name" value="HpaB_Deino-type"/>
</dbReference>
<dbReference type="Proteomes" id="UP000634529">
    <property type="component" value="Unassembled WGS sequence"/>
</dbReference>
<dbReference type="Pfam" id="PF11794">
    <property type="entry name" value="HpaB_N"/>
    <property type="match status" value="1"/>
</dbReference>
<sequence length="494" mass="55504">MPIKDGKQYVERLDASKASVWIQGNKVTVPVSSHPAFAGLISTQAELYDMQGQSTLQKDMTYKSPTTGDPVGMSFLIPKSKSDLKKRRKMIGRWADVHHGFLGRSPDYMNTTMMAFGAAAELLSEIDPSYTANMKAYYEYCRENDITLSHAFILPHKARLRTLPETHELPDAPTVVENTKEGLIVNGAFLLATQGVTAEEILVYPTPLPSPHKENPYAFGFAIPNNLPGVKFICRESFAAGTSRYDYPLSSRFEEMDTLVVLDHVLVPHDRVFTYGDARIMSRFFEKSHFHTHVGHQVLCRVIAKTEFFLGTIELIIDTLGLRTYTQIIEKAAEVIATLESLKGLLVASEANARLDQWGSMLPDSRPLYAANYLFPKLFPKMMEIVQLLGASSIIMIPSEQDFASEAAGDINRYLRGINLEAKRNVGLFRLVWELSTSSFAGRQSLYERFFFGDAIKVANRLYHGYTNKDAYAAKVDNFLSDSITKNSSQERFR</sequence>
<dbReference type="Gene3D" id="1.20.140.10">
    <property type="entry name" value="Butyryl-CoA Dehydrogenase, subunit A, domain 3"/>
    <property type="match status" value="1"/>
</dbReference>
<dbReference type="SUPFAM" id="SSF56645">
    <property type="entry name" value="Acyl-CoA dehydrogenase NM domain-like"/>
    <property type="match status" value="1"/>
</dbReference>
<dbReference type="RefSeq" id="WP_192025554.1">
    <property type="nucleotide sequence ID" value="NZ_JACYTN010000009.1"/>
</dbReference>
<dbReference type="InterPro" id="IPR024674">
    <property type="entry name" value="HpaB/PvcC/4-BUDH_N"/>
</dbReference>
<dbReference type="NCBIfam" id="TIGR02309">
    <property type="entry name" value="HpaB-1"/>
    <property type="match status" value="1"/>
</dbReference>
<name>A0ABR9B1Z8_9BACL</name>
<dbReference type="PANTHER" id="PTHR36117">
    <property type="entry name" value="4-HYDROXYPHENYLACETATE 3-MONOOXYGENASE-RELATED"/>
    <property type="match status" value="1"/>
</dbReference>